<dbReference type="Pfam" id="PF25818">
    <property type="entry name" value="MTRES1_C"/>
    <property type="match status" value="1"/>
</dbReference>
<name>A0ABD3XC09_SINWO</name>
<dbReference type="AlphaFoldDB" id="A0ABD3XC09"/>
<proteinExistence type="predicted"/>
<protein>
    <recommendedName>
        <fullName evidence="1">Mitochondrial transcription rescue factor 1 C-terminal domain-containing protein</fullName>
    </recommendedName>
</protein>
<dbReference type="InterPro" id="IPR057896">
    <property type="entry name" value="MTRES1_C"/>
</dbReference>
<evidence type="ECO:0000313" key="2">
    <source>
        <dbReference type="EMBL" id="KAL3882993.1"/>
    </source>
</evidence>
<dbReference type="PANTHER" id="PTHR13633:SF3">
    <property type="entry name" value="MITOCHONDRIAL TRANSCRIPTION RESCUE FACTOR 1"/>
    <property type="match status" value="1"/>
</dbReference>
<dbReference type="PANTHER" id="PTHR13633">
    <property type="entry name" value="MITOCHONDRIAL TRANSCRIPTION RESCUE FACTOR 1"/>
    <property type="match status" value="1"/>
</dbReference>
<evidence type="ECO:0000313" key="3">
    <source>
        <dbReference type="Proteomes" id="UP001634394"/>
    </source>
</evidence>
<dbReference type="EMBL" id="JBJQND010000003">
    <property type="protein sequence ID" value="KAL3882993.1"/>
    <property type="molecule type" value="Genomic_DNA"/>
</dbReference>
<gene>
    <name evidence="2" type="ORF">ACJMK2_029293</name>
</gene>
<sequence length="287" mass="33267">MSLLKMGYQSNILKLIIQQANKFTCIFRPRVDMTLNPVVLSCVTDIGSLHQQQGHANRSPFIYTDIVSDLNESQISYLPRYRHLNKHKSCQVSSHRKLHVLLPRNIGTIQKFGSAWFEPLVINRRYKSKSKQKKDKVVEEEDSMSEDEEEINEEIDNMVFEEDYDAPLNYKQIKVNVKSLRADSILGSGLNMPRNKLDECFYKSSLRLNGVKLLKKSKQVDEGDFLDLVVEKTDNTLKVKRVRLMKIMKHTTSTGRQQVIIRAWRGIFDIPNPDTGKVHEEETDRSK</sequence>
<feature type="domain" description="Mitochondrial transcription rescue factor 1 C-terminal" evidence="1">
    <location>
        <begin position="172"/>
        <end position="266"/>
    </location>
</feature>
<evidence type="ECO:0000259" key="1">
    <source>
        <dbReference type="Pfam" id="PF25818"/>
    </source>
</evidence>
<reference evidence="2 3" key="1">
    <citation type="submission" date="2024-11" db="EMBL/GenBank/DDBJ databases">
        <title>Chromosome-level genome assembly of the freshwater bivalve Anodonta woodiana.</title>
        <authorList>
            <person name="Chen X."/>
        </authorList>
    </citation>
    <scope>NUCLEOTIDE SEQUENCE [LARGE SCALE GENOMIC DNA]</scope>
    <source>
        <strain evidence="2">MN2024</strain>
        <tissue evidence="2">Gills</tissue>
    </source>
</reference>
<organism evidence="2 3">
    <name type="scientific">Sinanodonta woodiana</name>
    <name type="common">Chinese pond mussel</name>
    <name type="synonym">Anodonta woodiana</name>
    <dbReference type="NCBI Taxonomy" id="1069815"/>
    <lineage>
        <taxon>Eukaryota</taxon>
        <taxon>Metazoa</taxon>
        <taxon>Spiralia</taxon>
        <taxon>Lophotrochozoa</taxon>
        <taxon>Mollusca</taxon>
        <taxon>Bivalvia</taxon>
        <taxon>Autobranchia</taxon>
        <taxon>Heteroconchia</taxon>
        <taxon>Palaeoheterodonta</taxon>
        <taxon>Unionida</taxon>
        <taxon>Unionoidea</taxon>
        <taxon>Unionidae</taxon>
        <taxon>Unioninae</taxon>
        <taxon>Sinanodonta</taxon>
    </lineage>
</organism>
<comment type="caution">
    <text evidence="2">The sequence shown here is derived from an EMBL/GenBank/DDBJ whole genome shotgun (WGS) entry which is preliminary data.</text>
</comment>
<keyword evidence="3" id="KW-1185">Reference proteome</keyword>
<dbReference type="Proteomes" id="UP001634394">
    <property type="component" value="Unassembled WGS sequence"/>
</dbReference>
<accession>A0ABD3XC09</accession>